<evidence type="ECO:0000256" key="2">
    <source>
        <dbReference type="ARBA" id="ARBA00022741"/>
    </source>
</evidence>
<dbReference type="InterPro" id="IPR027417">
    <property type="entry name" value="P-loop_NTPase"/>
</dbReference>
<evidence type="ECO:0000256" key="4">
    <source>
        <dbReference type="RuleBase" id="RU003330"/>
    </source>
</evidence>
<evidence type="ECO:0000313" key="5">
    <source>
        <dbReference type="EMBL" id="KAF2262330.1"/>
    </source>
</evidence>
<dbReference type="PRINTS" id="PR00094">
    <property type="entry name" value="ADENYLTKNASE"/>
</dbReference>
<dbReference type="GO" id="GO:0005524">
    <property type="term" value="F:ATP binding"/>
    <property type="evidence" value="ECO:0007669"/>
    <property type="project" value="InterPro"/>
</dbReference>
<keyword evidence="6" id="KW-1185">Reference proteome</keyword>
<gene>
    <name evidence="5" type="ORF">CC78DRAFT_606191</name>
</gene>
<comment type="caution">
    <text evidence="5">The sequence shown here is derived from an EMBL/GenBank/DDBJ whole genome shotgun (WGS) entry which is preliminary data.</text>
</comment>
<dbReference type="PROSITE" id="PS00113">
    <property type="entry name" value="ADENYLATE_KINASE"/>
    <property type="match status" value="1"/>
</dbReference>
<dbReference type="InterPro" id="IPR000850">
    <property type="entry name" value="Adenylat/UMP-CMP_kin"/>
</dbReference>
<evidence type="ECO:0000313" key="6">
    <source>
        <dbReference type="Proteomes" id="UP000800093"/>
    </source>
</evidence>
<organism evidence="5 6">
    <name type="scientific">Lojkania enalia</name>
    <dbReference type="NCBI Taxonomy" id="147567"/>
    <lineage>
        <taxon>Eukaryota</taxon>
        <taxon>Fungi</taxon>
        <taxon>Dikarya</taxon>
        <taxon>Ascomycota</taxon>
        <taxon>Pezizomycotina</taxon>
        <taxon>Dothideomycetes</taxon>
        <taxon>Pleosporomycetidae</taxon>
        <taxon>Pleosporales</taxon>
        <taxon>Pleosporales incertae sedis</taxon>
        <taxon>Lojkania</taxon>
    </lineage>
</organism>
<keyword evidence="5" id="KW-0378">Hydrolase</keyword>
<accession>A0A9P4K969</accession>
<protein>
    <submittedName>
        <fullName evidence="5">P-loop containing nucleoside triphosphate hydrolase protein</fullName>
    </submittedName>
</protein>
<keyword evidence="1 4" id="KW-0808">Transferase</keyword>
<evidence type="ECO:0000256" key="3">
    <source>
        <dbReference type="ARBA" id="ARBA00022777"/>
    </source>
</evidence>
<dbReference type="InterPro" id="IPR033690">
    <property type="entry name" value="Adenylat_kinase_CS"/>
</dbReference>
<dbReference type="SUPFAM" id="SSF52540">
    <property type="entry name" value="P-loop containing nucleoside triphosphate hydrolases"/>
    <property type="match status" value="1"/>
</dbReference>
<keyword evidence="3 4" id="KW-0418">Kinase</keyword>
<proteinExistence type="inferred from homology"/>
<dbReference type="AlphaFoldDB" id="A0A9P4K969"/>
<dbReference type="Gene3D" id="3.40.50.300">
    <property type="entry name" value="P-loop containing nucleotide triphosphate hydrolases"/>
    <property type="match status" value="1"/>
</dbReference>
<dbReference type="PANTHER" id="PTHR23359">
    <property type="entry name" value="NUCLEOTIDE KINASE"/>
    <property type="match status" value="1"/>
</dbReference>
<dbReference type="EMBL" id="ML986641">
    <property type="protein sequence ID" value="KAF2262330.1"/>
    <property type="molecule type" value="Genomic_DNA"/>
</dbReference>
<dbReference type="GO" id="GO:0016787">
    <property type="term" value="F:hydrolase activity"/>
    <property type="evidence" value="ECO:0007669"/>
    <property type="project" value="UniProtKB-KW"/>
</dbReference>
<name>A0A9P4K969_9PLEO</name>
<dbReference type="Proteomes" id="UP000800093">
    <property type="component" value="Unassembled WGS sequence"/>
</dbReference>
<reference evidence="6" key="1">
    <citation type="journal article" date="2020" name="Stud. Mycol.">
        <title>101 Dothideomycetes genomes: A test case for predicting lifestyles and emergence of pathogens.</title>
        <authorList>
            <person name="Haridas S."/>
            <person name="Albert R."/>
            <person name="Binder M."/>
            <person name="Bloem J."/>
            <person name="LaButti K."/>
            <person name="Salamov A."/>
            <person name="Andreopoulos B."/>
            <person name="Baker S."/>
            <person name="Barry K."/>
            <person name="Bills G."/>
            <person name="Bluhm B."/>
            <person name="Cannon C."/>
            <person name="Castanera R."/>
            <person name="Culley D."/>
            <person name="Daum C."/>
            <person name="Ezra D."/>
            <person name="Gonzalez J."/>
            <person name="Henrissat B."/>
            <person name="Kuo A."/>
            <person name="Liang C."/>
            <person name="Lipzen A."/>
            <person name="Lutzoni F."/>
            <person name="Magnuson J."/>
            <person name="Mondo S."/>
            <person name="Nolan M."/>
            <person name="Ohm R."/>
            <person name="Pangilinan J."/>
            <person name="Park H.-J."/>
            <person name="Ramirez L."/>
            <person name="Alfaro M."/>
            <person name="Sun H."/>
            <person name="Tritt A."/>
            <person name="Yoshinaga Y."/>
            <person name="Zwiers L.-H."/>
            <person name="Turgeon B."/>
            <person name="Goodwin S."/>
            <person name="Spatafora J."/>
            <person name="Crous P."/>
            <person name="Grigoriev I."/>
        </authorList>
    </citation>
    <scope>NUCLEOTIDE SEQUENCE [LARGE SCALE GENOMIC DNA]</scope>
    <source>
        <strain evidence="6">CBS 304.66</strain>
    </source>
</reference>
<dbReference type="Pfam" id="PF00406">
    <property type="entry name" value="ADK"/>
    <property type="match status" value="1"/>
</dbReference>
<dbReference type="GO" id="GO:0019205">
    <property type="term" value="F:nucleobase-containing compound kinase activity"/>
    <property type="evidence" value="ECO:0007669"/>
    <property type="project" value="InterPro"/>
</dbReference>
<dbReference type="OrthoDB" id="442176at2759"/>
<dbReference type="GO" id="GO:0006139">
    <property type="term" value="P:nucleobase-containing compound metabolic process"/>
    <property type="evidence" value="ECO:0007669"/>
    <property type="project" value="InterPro"/>
</dbReference>
<keyword evidence="2" id="KW-0547">Nucleotide-binding</keyword>
<comment type="similarity">
    <text evidence="4">Belongs to the adenylate kinase family.</text>
</comment>
<evidence type="ECO:0000256" key="1">
    <source>
        <dbReference type="ARBA" id="ARBA00022679"/>
    </source>
</evidence>
<sequence length="242" mass="27668">MVQTMDNDNKATQNLLQQASPPLELVLVFILGPPAAGKSTLCRKLGEKYLFNYVGVGNELRDLTANSESARARVNLADQDIQIIKYNLENGLLVPRDILCKYLEQRIFRRNDMLESGSSPGVVLVDGFPRDATQWETFKTAVQTNWKSNNRSGVISIHCNKDIARKWFISRARGDDDATRFEQRFCEYEKNKQDIDNAIARDNLSCWSIAIDDERNFEKLHEEAKKLEAWSVLRNIINNGKD</sequence>